<evidence type="ECO:0000313" key="1">
    <source>
        <dbReference type="EMBL" id="KAK5982858.1"/>
    </source>
</evidence>
<dbReference type="Proteomes" id="UP001331761">
    <property type="component" value="Unassembled WGS sequence"/>
</dbReference>
<name>A0AAN8G7T7_TRICO</name>
<keyword evidence="2" id="KW-1185">Reference proteome</keyword>
<protein>
    <submittedName>
        <fullName evidence="1">Uncharacterized protein</fullName>
    </submittedName>
</protein>
<comment type="caution">
    <text evidence="1">The sequence shown here is derived from an EMBL/GenBank/DDBJ whole genome shotgun (WGS) entry which is preliminary data.</text>
</comment>
<dbReference type="AlphaFoldDB" id="A0AAN8G7T7"/>
<reference evidence="1 2" key="1">
    <citation type="submission" date="2019-10" db="EMBL/GenBank/DDBJ databases">
        <title>Assembly and Annotation for the nematode Trichostrongylus colubriformis.</title>
        <authorList>
            <person name="Martin J."/>
        </authorList>
    </citation>
    <scope>NUCLEOTIDE SEQUENCE [LARGE SCALE GENOMIC DNA]</scope>
    <source>
        <strain evidence="1">G859</strain>
        <tissue evidence="1">Whole worm</tissue>
    </source>
</reference>
<dbReference type="EMBL" id="WIXE01004636">
    <property type="protein sequence ID" value="KAK5982858.1"/>
    <property type="molecule type" value="Genomic_DNA"/>
</dbReference>
<organism evidence="1 2">
    <name type="scientific">Trichostrongylus colubriformis</name>
    <name type="common">Black scour worm</name>
    <dbReference type="NCBI Taxonomy" id="6319"/>
    <lineage>
        <taxon>Eukaryota</taxon>
        <taxon>Metazoa</taxon>
        <taxon>Ecdysozoa</taxon>
        <taxon>Nematoda</taxon>
        <taxon>Chromadorea</taxon>
        <taxon>Rhabditida</taxon>
        <taxon>Rhabditina</taxon>
        <taxon>Rhabditomorpha</taxon>
        <taxon>Strongyloidea</taxon>
        <taxon>Trichostrongylidae</taxon>
        <taxon>Trichostrongylus</taxon>
    </lineage>
</organism>
<gene>
    <name evidence="1" type="ORF">GCK32_016501</name>
</gene>
<feature type="non-terminal residue" evidence="1">
    <location>
        <position position="1"/>
    </location>
</feature>
<proteinExistence type="predicted"/>
<accession>A0AAN8G7T7</accession>
<evidence type="ECO:0000313" key="2">
    <source>
        <dbReference type="Proteomes" id="UP001331761"/>
    </source>
</evidence>
<sequence>DFHVHIRHACSAETYRAGQRPTDLTRAFLRTKRQRQSLSSRLRTKEKNALLTCSDFESCPKSSLDSG</sequence>